<comment type="caution">
    <text evidence="8">The sequence shown here is derived from an EMBL/GenBank/DDBJ whole genome shotgun (WGS) entry which is preliminary data.</text>
</comment>
<dbReference type="RefSeq" id="WP_198738408.1">
    <property type="nucleotide sequence ID" value="NZ_JAEIOS010000011.1"/>
</dbReference>
<comment type="pathway">
    <text evidence="2">Isoprenoid biosynthesis.</text>
</comment>
<gene>
    <name evidence="8" type="ORF">JDV75_06580</name>
</gene>
<dbReference type="EMBL" id="JAEIOS010000011">
    <property type="protein sequence ID" value="MBI8989425.1"/>
    <property type="molecule type" value="Genomic_DNA"/>
</dbReference>
<dbReference type="GO" id="GO:0046872">
    <property type="term" value="F:metal ion binding"/>
    <property type="evidence" value="ECO:0007669"/>
    <property type="project" value="UniProtKB-KW"/>
</dbReference>
<dbReference type="SFLD" id="SFLDS00005">
    <property type="entry name" value="Isoprenoid_Synthase_Type_I"/>
    <property type="match status" value="1"/>
</dbReference>
<evidence type="ECO:0000256" key="1">
    <source>
        <dbReference type="ARBA" id="ARBA00001946"/>
    </source>
</evidence>
<dbReference type="GO" id="GO:0004659">
    <property type="term" value="F:prenyltransferase activity"/>
    <property type="evidence" value="ECO:0007669"/>
    <property type="project" value="InterPro"/>
</dbReference>
<keyword evidence="9" id="KW-1185">Reference proteome</keyword>
<evidence type="ECO:0000256" key="7">
    <source>
        <dbReference type="RuleBase" id="RU004466"/>
    </source>
</evidence>
<evidence type="ECO:0000256" key="4">
    <source>
        <dbReference type="ARBA" id="ARBA00022679"/>
    </source>
</evidence>
<dbReference type="Gene3D" id="1.10.600.10">
    <property type="entry name" value="Farnesyl Diphosphate Synthase"/>
    <property type="match status" value="1"/>
</dbReference>
<evidence type="ECO:0000256" key="2">
    <source>
        <dbReference type="ARBA" id="ARBA00005128"/>
    </source>
</evidence>
<dbReference type="AlphaFoldDB" id="A0A934I196"/>
<dbReference type="Pfam" id="PF00348">
    <property type="entry name" value="polyprenyl_synt"/>
    <property type="match status" value="1"/>
</dbReference>
<dbReference type="Proteomes" id="UP000645966">
    <property type="component" value="Unassembled WGS sequence"/>
</dbReference>
<accession>A0A934I196</accession>
<reference evidence="8" key="1">
    <citation type="submission" date="2020-12" db="EMBL/GenBank/DDBJ databases">
        <title>Genome public.</title>
        <authorList>
            <person name="Sun Q."/>
        </authorList>
    </citation>
    <scope>NUCLEOTIDE SEQUENCE</scope>
    <source>
        <strain evidence="8">CCM 8863</strain>
    </source>
</reference>
<dbReference type="InterPro" id="IPR033749">
    <property type="entry name" value="Polyprenyl_synt_CS"/>
</dbReference>
<comment type="similarity">
    <text evidence="3 7">Belongs to the FPP/GGPP synthase family.</text>
</comment>
<keyword evidence="4 7" id="KW-0808">Transferase</keyword>
<protein>
    <submittedName>
        <fullName evidence="8">Polyprenyl synthetase family protein</fullName>
    </submittedName>
</protein>
<organism evidence="8 9">
    <name type="scientific">Corynebacterium meridianum</name>
    <dbReference type="NCBI Taxonomy" id="2765363"/>
    <lineage>
        <taxon>Bacteria</taxon>
        <taxon>Bacillati</taxon>
        <taxon>Actinomycetota</taxon>
        <taxon>Actinomycetes</taxon>
        <taxon>Mycobacteriales</taxon>
        <taxon>Corynebacteriaceae</taxon>
        <taxon>Corynebacterium</taxon>
    </lineage>
</organism>
<dbReference type="InterPro" id="IPR000092">
    <property type="entry name" value="Polyprenyl_synt"/>
</dbReference>
<evidence type="ECO:0000256" key="3">
    <source>
        <dbReference type="ARBA" id="ARBA00006706"/>
    </source>
</evidence>
<dbReference type="PANTHER" id="PTHR12001:SF85">
    <property type="entry name" value="SHORT CHAIN ISOPRENYL DIPHOSPHATE SYNTHASE"/>
    <property type="match status" value="1"/>
</dbReference>
<dbReference type="GO" id="GO:0008299">
    <property type="term" value="P:isoprenoid biosynthetic process"/>
    <property type="evidence" value="ECO:0007669"/>
    <property type="project" value="InterPro"/>
</dbReference>
<comment type="cofactor">
    <cofactor evidence="1">
        <name>Mg(2+)</name>
        <dbReference type="ChEBI" id="CHEBI:18420"/>
    </cofactor>
</comment>
<dbReference type="SUPFAM" id="SSF48576">
    <property type="entry name" value="Terpenoid synthases"/>
    <property type="match status" value="1"/>
</dbReference>
<evidence type="ECO:0000256" key="5">
    <source>
        <dbReference type="ARBA" id="ARBA00022723"/>
    </source>
</evidence>
<dbReference type="InterPro" id="IPR008949">
    <property type="entry name" value="Isoprenoid_synthase_dom_sf"/>
</dbReference>
<keyword evidence="5" id="KW-0479">Metal-binding</keyword>
<dbReference type="PANTHER" id="PTHR12001">
    <property type="entry name" value="GERANYLGERANYL PYROPHOSPHATE SYNTHASE"/>
    <property type="match status" value="1"/>
</dbReference>
<name>A0A934I196_9CORY</name>
<keyword evidence="6" id="KW-0460">Magnesium</keyword>
<evidence type="ECO:0000313" key="8">
    <source>
        <dbReference type="EMBL" id="MBI8989425.1"/>
    </source>
</evidence>
<evidence type="ECO:0000256" key="6">
    <source>
        <dbReference type="ARBA" id="ARBA00022842"/>
    </source>
</evidence>
<proteinExistence type="inferred from homology"/>
<dbReference type="PROSITE" id="PS00723">
    <property type="entry name" value="POLYPRENYL_SYNTHASE_1"/>
    <property type="match status" value="1"/>
</dbReference>
<sequence length="361" mass="37272">MSPSPSSPMFRERSERSVAYLHSRFAETADLLAETTPHAAAPLQDAREICTGGKHLRSLLVHIAADRPSGPVPRCDTAVAAAFDLLHGSFLILDDVFDADETRRGRPTVHAAAIARAENEYGIAGSTDPSDAAHYGQSVAVLTGTAALAGALRLITDSGAGGTTTVSLIRLLTDAAGLSMMGEFLDLHYSLPGVEAGADAVRTASHLKTSPYSFSAPLVAGALLAGRDGHTAVLREMGGHAGAAFQTANDLHSVFSSSSRTGKSAAGDLALGRATPLLTAARETAARSELDEILAGGDPSQLKRVRELLHSCGAVDEVITRARDDLAAARTVLADTGALPSPEARAAFAAVLDGISESLHV</sequence>
<evidence type="ECO:0000313" key="9">
    <source>
        <dbReference type="Proteomes" id="UP000645966"/>
    </source>
</evidence>